<dbReference type="Proteomes" id="UP000054217">
    <property type="component" value="Unassembled WGS sequence"/>
</dbReference>
<dbReference type="InParanoid" id="A0A0C3NXA5"/>
<protein>
    <recommendedName>
        <fullName evidence="1">Glutaredoxin domain-containing protein</fullName>
    </recommendedName>
</protein>
<dbReference type="NCBIfam" id="TIGR02180">
    <property type="entry name" value="GRX_euk"/>
    <property type="match status" value="1"/>
</dbReference>
<dbReference type="GO" id="GO:0005737">
    <property type="term" value="C:cytoplasm"/>
    <property type="evidence" value="ECO:0007669"/>
    <property type="project" value="TreeGrafter"/>
</dbReference>
<evidence type="ECO:0000313" key="2">
    <source>
        <dbReference type="EMBL" id="KIN99945.1"/>
    </source>
</evidence>
<dbReference type="InterPro" id="IPR011899">
    <property type="entry name" value="Glutaredoxin_euk/vir"/>
</dbReference>
<gene>
    <name evidence="2" type="ORF">M404DRAFT_775255</name>
</gene>
<dbReference type="InterPro" id="IPR002109">
    <property type="entry name" value="Glutaredoxin"/>
</dbReference>
<proteinExistence type="predicted"/>
<dbReference type="GO" id="GO:0015038">
    <property type="term" value="F:glutathione disulfide oxidoreductase activity"/>
    <property type="evidence" value="ECO:0007669"/>
    <property type="project" value="TreeGrafter"/>
</dbReference>
<dbReference type="FunCoup" id="A0A0C3NXA5">
    <property type="interactions" value="236"/>
</dbReference>
<keyword evidence="3" id="KW-1185">Reference proteome</keyword>
<accession>A0A0C3NXA5</accession>
<feature type="domain" description="Glutaredoxin" evidence="1">
    <location>
        <begin position="17"/>
        <end position="81"/>
    </location>
</feature>
<reference evidence="2 3" key="1">
    <citation type="submission" date="2014-04" db="EMBL/GenBank/DDBJ databases">
        <authorList>
            <consortium name="DOE Joint Genome Institute"/>
            <person name="Kuo A."/>
            <person name="Kohler A."/>
            <person name="Costa M.D."/>
            <person name="Nagy L.G."/>
            <person name="Floudas D."/>
            <person name="Copeland A."/>
            <person name="Barry K.W."/>
            <person name="Cichocki N."/>
            <person name="Veneault-Fourrey C."/>
            <person name="LaButti K."/>
            <person name="Lindquist E.A."/>
            <person name="Lipzen A."/>
            <person name="Lundell T."/>
            <person name="Morin E."/>
            <person name="Murat C."/>
            <person name="Sun H."/>
            <person name="Tunlid A."/>
            <person name="Henrissat B."/>
            <person name="Grigoriev I.V."/>
            <person name="Hibbett D.S."/>
            <person name="Martin F."/>
            <person name="Nordberg H.P."/>
            <person name="Cantor M.N."/>
            <person name="Hua S.X."/>
        </authorList>
    </citation>
    <scope>NUCLEOTIDE SEQUENCE [LARGE SCALE GENOMIC DNA]</scope>
    <source>
        <strain evidence="2 3">Marx 270</strain>
    </source>
</reference>
<dbReference type="GO" id="GO:0034599">
    <property type="term" value="P:cellular response to oxidative stress"/>
    <property type="evidence" value="ECO:0007669"/>
    <property type="project" value="TreeGrafter"/>
</dbReference>
<dbReference type="SUPFAM" id="SSF52833">
    <property type="entry name" value="Thioredoxin-like"/>
    <property type="match status" value="1"/>
</dbReference>
<dbReference type="EMBL" id="KN832000">
    <property type="protein sequence ID" value="KIN99945.1"/>
    <property type="molecule type" value="Genomic_DNA"/>
</dbReference>
<evidence type="ECO:0000313" key="3">
    <source>
        <dbReference type="Proteomes" id="UP000054217"/>
    </source>
</evidence>
<dbReference type="PROSITE" id="PS51354">
    <property type="entry name" value="GLUTAREDOXIN_2"/>
    <property type="match status" value="1"/>
</dbReference>
<dbReference type="PANTHER" id="PTHR45694">
    <property type="entry name" value="GLUTAREDOXIN 2"/>
    <property type="match status" value="1"/>
</dbReference>
<dbReference type="OrthoDB" id="418495at2759"/>
<sequence length="105" mass="11580">MSSAKDIVENAIANRRVVIFAKSYCPHCRASKQLLKELFPPGDILIFNLDLMEGGQAIQDYLVVKTGKKTVPQTFINGHHIGGNDDLQEAYKNGTLQRVIEGLPA</sequence>
<dbReference type="PRINTS" id="PR00160">
    <property type="entry name" value="GLUTAREDOXIN"/>
</dbReference>
<dbReference type="InterPro" id="IPR036249">
    <property type="entry name" value="Thioredoxin-like_sf"/>
</dbReference>
<dbReference type="STRING" id="870435.A0A0C3NXA5"/>
<dbReference type="HOGENOM" id="CLU_026126_7_2_1"/>
<dbReference type="Gene3D" id="3.40.30.10">
    <property type="entry name" value="Glutaredoxin"/>
    <property type="match status" value="1"/>
</dbReference>
<dbReference type="AlphaFoldDB" id="A0A0C3NXA5"/>
<dbReference type="Pfam" id="PF00462">
    <property type="entry name" value="Glutaredoxin"/>
    <property type="match status" value="1"/>
</dbReference>
<dbReference type="CDD" id="cd03419">
    <property type="entry name" value="GRX_GRXh_1_2_like"/>
    <property type="match status" value="1"/>
</dbReference>
<reference evidence="3" key="2">
    <citation type="submission" date="2015-01" db="EMBL/GenBank/DDBJ databases">
        <title>Evolutionary Origins and Diversification of the Mycorrhizal Mutualists.</title>
        <authorList>
            <consortium name="DOE Joint Genome Institute"/>
            <consortium name="Mycorrhizal Genomics Consortium"/>
            <person name="Kohler A."/>
            <person name="Kuo A."/>
            <person name="Nagy L.G."/>
            <person name="Floudas D."/>
            <person name="Copeland A."/>
            <person name="Barry K.W."/>
            <person name="Cichocki N."/>
            <person name="Veneault-Fourrey C."/>
            <person name="LaButti K."/>
            <person name="Lindquist E.A."/>
            <person name="Lipzen A."/>
            <person name="Lundell T."/>
            <person name="Morin E."/>
            <person name="Murat C."/>
            <person name="Riley R."/>
            <person name="Ohm R."/>
            <person name="Sun H."/>
            <person name="Tunlid A."/>
            <person name="Henrissat B."/>
            <person name="Grigoriev I.V."/>
            <person name="Hibbett D.S."/>
            <person name="Martin F."/>
        </authorList>
    </citation>
    <scope>NUCLEOTIDE SEQUENCE [LARGE SCALE GENOMIC DNA]</scope>
    <source>
        <strain evidence="3">Marx 270</strain>
    </source>
</reference>
<organism evidence="2 3">
    <name type="scientific">Pisolithus tinctorius Marx 270</name>
    <dbReference type="NCBI Taxonomy" id="870435"/>
    <lineage>
        <taxon>Eukaryota</taxon>
        <taxon>Fungi</taxon>
        <taxon>Dikarya</taxon>
        <taxon>Basidiomycota</taxon>
        <taxon>Agaricomycotina</taxon>
        <taxon>Agaricomycetes</taxon>
        <taxon>Agaricomycetidae</taxon>
        <taxon>Boletales</taxon>
        <taxon>Sclerodermatineae</taxon>
        <taxon>Pisolithaceae</taxon>
        <taxon>Pisolithus</taxon>
    </lineage>
</organism>
<name>A0A0C3NXA5_PISTI</name>
<dbReference type="PANTHER" id="PTHR45694:SF18">
    <property type="entry name" value="GLUTAREDOXIN-1-RELATED"/>
    <property type="match status" value="1"/>
</dbReference>
<evidence type="ECO:0000259" key="1">
    <source>
        <dbReference type="Pfam" id="PF00462"/>
    </source>
</evidence>
<dbReference type="InterPro" id="IPR014025">
    <property type="entry name" value="Glutaredoxin_subgr"/>
</dbReference>